<dbReference type="Proteomes" id="UP001212997">
    <property type="component" value="Unassembled WGS sequence"/>
</dbReference>
<name>A0AAD5YFR8_9APHY</name>
<organism evidence="1 2">
    <name type="scientific">Meripilus lineatus</name>
    <dbReference type="NCBI Taxonomy" id="2056292"/>
    <lineage>
        <taxon>Eukaryota</taxon>
        <taxon>Fungi</taxon>
        <taxon>Dikarya</taxon>
        <taxon>Basidiomycota</taxon>
        <taxon>Agaricomycotina</taxon>
        <taxon>Agaricomycetes</taxon>
        <taxon>Polyporales</taxon>
        <taxon>Meripilaceae</taxon>
        <taxon>Meripilus</taxon>
    </lineage>
</organism>
<sequence length="307" mass="33795">MNICRGLLTSTDPAPPVPVGLIDYPEIEPSLIPYTPHPNTLSSEEFHTTVTEAADNAAFSGGPFLDIQIFAFSRKRPGEGADKPRAVYANSTVLRASCPYFADLLGEHLSGSNQAPLSFLDSEFFCGQGYFNSQYDYTGDSDLEDVDDGVLDASEIQTNNEREVFGPMELLGGQPEELLLTQGRPVGRTFLLPNIAYATLRAFIFYLYTQRVSYRPLRSQDIPSASKSSTPVPDTSYLSSCSPKSMYRLARQFRIEHLETQALADLKTKISAGNAFEEIFSSLSLEYAFLTLINCGLHDNVLSAPDI</sequence>
<comment type="caution">
    <text evidence="1">The sequence shown here is derived from an EMBL/GenBank/DDBJ whole genome shotgun (WGS) entry which is preliminary data.</text>
</comment>
<accession>A0AAD5YFR8</accession>
<evidence type="ECO:0000313" key="2">
    <source>
        <dbReference type="Proteomes" id="UP001212997"/>
    </source>
</evidence>
<keyword evidence="2" id="KW-1185">Reference proteome</keyword>
<gene>
    <name evidence="1" type="ORF">NLI96_g3307</name>
</gene>
<dbReference type="EMBL" id="JANAWD010000083">
    <property type="protein sequence ID" value="KAJ3487777.1"/>
    <property type="molecule type" value="Genomic_DNA"/>
</dbReference>
<protein>
    <recommendedName>
        <fullName evidence="3">BTB domain-containing protein</fullName>
    </recommendedName>
</protein>
<reference evidence="1" key="1">
    <citation type="submission" date="2022-07" db="EMBL/GenBank/DDBJ databases">
        <title>Genome Sequence of Physisporinus lineatus.</title>
        <authorList>
            <person name="Buettner E."/>
        </authorList>
    </citation>
    <scope>NUCLEOTIDE SEQUENCE</scope>
    <source>
        <strain evidence="1">VT162</strain>
    </source>
</reference>
<proteinExistence type="predicted"/>
<evidence type="ECO:0008006" key="3">
    <source>
        <dbReference type="Google" id="ProtNLM"/>
    </source>
</evidence>
<evidence type="ECO:0000313" key="1">
    <source>
        <dbReference type="EMBL" id="KAJ3487777.1"/>
    </source>
</evidence>
<dbReference type="InterPro" id="IPR011333">
    <property type="entry name" value="SKP1/BTB/POZ_sf"/>
</dbReference>
<dbReference type="AlphaFoldDB" id="A0AAD5YFR8"/>
<dbReference type="Gene3D" id="3.30.710.10">
    <property type="entry name" value="Potassium Channel Kv1.1, Chain A"/>
    <property type="match status" value="1"/>
</dbReference>